<feature type="region of interest" description="Disordered" evidence="1">
    <location>
        <begin position="1"/>
        <end position="46"/>
    </location>
</feature>
<dbReference type="STRING" id="4113.M1C1S5"/>
<organism evidence="2 3">
    <name type="scientific">Solanum tuberosum</name>
    <name type="common">Potato</name>
    <dbReference type="NCBI Taxonomy" id="4113"/>
    <lineage>
        <taxon>Eukaryota</taxon>
        <taxon>Viridiplantae</taxon>
        <taxon>Streptophyta</taxon>
        <taxon>Embryophyta</taxon>
        <taxon>Tracheophyta</taxon>
        <taxon>Spermatophyta</taxon>
        <taxon>Magnoliopsida</taxon>
        <taxon>eudicotyledons</taxon>
        <taxon>Gunneridae</taxon>
        <taxon>Pentapetalae</taxon>
        <taxon>asterids</taxon>
        <taxon>lamiids</taxon>
        <taxon>Solanales</taxon>
        <taxon>Solanaceae</taxon>
        <taxon>Solanoideae</taxon>
        <taxon>Solaneae</taxon>
        <taxon>Solanum</taxon>
    </lineage>
</organism>
<feature type="compositionally biased region" description="Polar residues" evidence="1">
    <location>
        <begin position="35"/>
        <end position="46"/>
    </location>
</feature>
<dbReference type="Gramene" id="PGSC0003DMT400057851">
    <property type="protein sequence ID" value="PGSC0003DMT400057851"/>
    <property type="gene ID" value="PGSC0003DMG400022463"/>
</dbReference>
<dbReference type="AlphaFoldDB" id="M1C1S5"/>
<dbReference type="HOGENOM" id="CLU_1423768_0_0_1"/>
<dbReference type="PaxDb" id="4113-PGSC0003DMT400057851"/>
<sequence>MDATDRKEVVVKANIRETPKTHRETELSSSSSSSKTQLSNNASTYESIQNKVYRDSSYDFSNDAAMKRMRDDIKDFDFVTESPFSWSSPLSRVEESPNHGVLTPREVRVSFNRNLASNVSICRRSNLSTRSDLKDEVVLSTSSSFWRKSHLLAATRTKSRLMDPPEQKVTGDYYKIWDFRNGRGIGALGLK</sequence>
<feature type="compositionally biased region" description="Basic and acidic residues" evidence="1">
    <location>
        <begin position="1"/>
        <end position="26"/>
    </location>
</feature>
<name>M1C1S5_SOLTU</name>
<proteinExistence type="predicted"/>
<dbReference type="InParanoid" id="M1C1S5"/>
<evidence type="ECO:0000313" key="2">
    <source>
        <dbReference type="EnsemblPlants" id="PGSC0003DMT400057851"/>
    </source>
</evidence>
<reference evidence="3" key="1">
    <citation type="journal article" date="2011" name="Nature">
        <title>Genome sequence and analysis of the tuber crop potato.</title>
        <authorList>
            <consortium name="The Potato Genome Sequencing Consortium"/>
        </authorList>
    </citation>
    <scope>NUCLEOTIDE SEQUENCE [LARGE SCALE GENOMIC DNA]</scope>
    <source>
        <strain evidence="3">cv. DM1-3 516 R44</strain>
    </source>
</reference>
<dbReference type="EnsemblPlants" id="PGSC0003DMT400057851">
    <property type="protein sequence ID" value="PGSC0003DMT400057851"/>
    <property type="gene ID" value="PGSC0003DMG400022463"/>
</dbReference>
<evidence type="ECO:0000256" key="1">
    <source>
        <dbReference type="SAM" id="MobiDB-lite"/>
    </source>
</evidence>
<reference evidence="2" key="2">
    <citation type="submission" date="2015-06" db="UniProtKB">
        <authorList>
            <consortium name="EnsemblPlants"/>
        </authorList>
    </citation>
    <scope>IDENTIFICATION</scope>
    <source>
        <strain evidence="2">DM1-3 516 R44</strain>
    </source>
</reference>
<protein>
    <submittedName>
        <fullName evidence="2">Uncharacterized protein</fullName>
    </submittedName>
</protein>
<accession>M1C1S5</accession>
<keyword evidence="3" id="KW-1185">Reference proteome</keyword>
<evidence type="ECO:0000313" key="3">
    <source>
        <dbReference type="Proteomes" id="UP000011115"/>
    </source>
</evidence>
<dbReference type="eggNOG" id="KOG4629">
    <property type="taxonomic scope" value="Eukaryota"/>
</dbReference>
<dbReference type="Proteomes" id="UP000011115">
    <property type="component" value="Unassembled WGS sequence"/>
</dbReference>